<dbReference type="Pfam" id="PF00702">
    <property type="entry name" value="Hydrolase"/>
    <property type="match status" value="1"/>
</dbReference>
<dbReference type="Gene3D" id="3.40.50.1000">
    <property type="entry name" value="HAD superfamily/HAD-like"/>
    <property type="match status" value="1"/>
</dbReference>
<dbReference type="InterPro" id="IPR036412">
    <property type="entry name" value="HAD-like_sf"/>
</dbReference>
<dbReference type="Proteomes" id="UP000494165">
    <property type="component" value="Unassembled WGS sequence"/>
</dbReference>
<dbReference type="SUPFAM" id="SSF56784">
    <property type="entry name" value="HAD-like"/>
    <property type="match status" value="1"/>
</dbReference>
<evidence type="ECO:0000256" key="2">
    <source>
        <dbReference type="ARBA" id="ARBA00022801"/>
    </source>
</evidence>
<evidence type="ECO:0000256" key="1">
    <source>
        <dbReference type="ARBA" id="ARBA00022605"/>
    </source>
</evidence>
<feature type="compositionally biased region" description="Basic and acidic residues" evidence="4">
    <location>
        <begin position="189"/>
        <end position="302"/>
    </location>
</feature>
<name>A0A8S1CVL1_9INSE</name>
<evidence type="ECO:0000256" key="4">
    <source>
        <dbReference type="SAM" id="MobiDB-lite"/>
    </source>
</evidence>
<evidence type="ECO:0000256" key="3">
    <source>
        <dbReference type="ARBA" id="ARBA00023167"/>
    </source>
</evidence>
<protein>
    <recommendedName>
        <fullName evidence="7">Enolase-phosphatase E1</fullName>
    </recommendedName>
</protein>
<dbReference type="NCBIfam" id="TIGR01691">
    <property type="entry name" value="enolase-ppase"/>
    <property type="match status" value="1"/>
</dbReference>
<dbReference type="InterPro" id="IPR006439">
    <property type="entry name" value="HAD-SF_hydro_IA"/>
</dbReference>
<keyword evidence="6" id="KW-1185">Reference proteome</keyword>
<evidence type="ECO:0000313" key="5">
    <source>
        <dbReference type="EMBL" id="CAB3372848.1"/>
    </source>
</evidence>
<dbReference type="InterPro" id="IPR023943">
    <property type="entry name" value="Enolase-ppase_E1"/>
</dbReference>
<dbReference type="InterPro" id="IPR023214">
    <property type="entry name" value="HAD_sf"/>
</dbReference>
<proteinExistence type="predicted"/>
<dbReference type="GO" id="GO:0043874">
    <property type="term" value="F:acireductone synthase activity"/>
    <property type="evidence" value="ECO:0007669"/>
    <property type="project" value="InterPro"/>
</dbReference>
<organism evidence="5 6">
    <name type="scientific">Cloeon dipterum</name>
    <dbReference type="NCBI Taxonomy" id="197152"/>
    <lineage>
        <taxon>Eukaryota</taxon>
        <taxon>Metazoa</taxon>
        <taxon>Ecdysozoa</taxon>
        <taxon>Arthropoda</taxon>
        <taxon>Hexapoda</taxon>
        <taxon>Insecta</taxon>
        <taxon>Pterygota</taxon>
        <taxon>Palaeoptera</taxon>
        <taxon>Ephemeroptera</taxon>
        <taxon>Pisciforma</taxon>
        <taxon>Baetidae</taxon>
        <taxon>Cloeon</taxon>
    </lineage>
</organism>
<evidence type="ECO:0008006" key="7">
    <source>
        <dbReference type="Google" id="ProtNLM"/>
    </source>
</evidence>
<dbReference type="GO" id="GO:0000287">
    <property type="term" value="F:magnesium ion binding"/>
    <property type="evidence" value="ECO:0007669"/>
    <property type="project" value="InterPro"/>
</dbReference>
<dbReference type="PANTHER" id="PTHR20371">
    <property type="entry name" value="ENOLASE-PHOSPHATASE E1"/>
    <property type="match status" value="1"/>
</dbReference>
<dbReference type="OrthoDB" id="272500at2759"/>
<comment type="caution">
    <text evidence="5">The sequence shown here is derived from an EMBL/GenBank/DDBJ whole genome shotgun (WGS) entry which is preliminary data.</text>
</comment>
<gene>
    <name evidence="5" type="ORF">CLODIP_2_CD01911</name>
</gene>
<keyword evidence="2" id="KW-0378">Hydrolase</keyword>
<dbReference type="EMBL" id="CADEPI010000077">
    <property type="protein sequence ID" value="CAB3372848.1"/>
    <property type="molecule type" value="Genomic_DNA"/>
</dbReference>
<evidence type="ECO:0000313" key="6">
    <source>
        <dbReference type="Proteomes" id="UP000494165"/>
    </source>
</evidence>
<sequence length="377" mass="42389">MEGAVALDDEEESPEKAQDAVKNNVLWMMDADRKVGALKLLQAQMYVKGYEAGSLKGHLYDDVEPQFKKWNGDGKKIYIYSSGNVEAQKLLFKNSEAGDVTTMITDYFDTDMGAKVEKESYTKIAEKIGKPIGEVLFFTDVVKEADAATEAGMPVILLEREGNAPLTEADKTKYAVISSLKIEVEEEEVPAKKQKLDVDEKPAVEEKKAEEEKMEVQLEEKKVEEKETEKEISEEKEIGEEKKETSEEKKESNSTNGVHHENGTEEKTNGSEEKSNGEEKDSNGTEKESNGTEEKTNGCERGRAARHTYNAIRQIRPITPILAHKHNMIAFMCIFGSSIESAQNCNRLLTKVCALCAYFLFIIISEVYAHWNLKFLM</sequence>
<dbReference type="PANTHER" id="PTHR20371:SF1">
    <property type="entry name" value="ENOLASE-PHOSPHATASE E1"/>
    <property type="match status" value="1"/>
</dbReference>
<keyword evidence="3" id="KW-0486">Methionine biosynthesis</keyword>
<dbReference type="AlphaFoldDB" id="A0A8S1CVL1"/>
<accession>A0A8S1CVL1</accession>
<dbReference type="GO" id="GO:0019509">
    <property type="term" value="P:L-methionine salvage from methylthioadenosine"/>
    <property type="evidence" value="ECO:0007669"/>
    <property type="project" value="InterPro"/>
</dbReference>
<feature type="region of interest" description="Disordered" evidence="4">
    <location>
        <begin position="186"/>
        <end position="302"/>
    </location>
</feature>
<keyword evidence="1" id="KW-0028">Amino-acid biosynthesis</keyword>
<dbReference type="NCBIfam" id="TIGR01549">
    <property type="entry name" value="HAD-SF-IA-v1"/>
    <property type="match status" value="1"/>
</dbReference>
<dbReference type="FunFam" id="3.40.50.1000:FF:000079">
    <property type="entry name" value="Enolase-phosphatase E1"/>
    <property type="match status" value="1"/>
</dbReference>
<reference evidence="5 6" key="1">
    <citation type="submission" date="2020-04" db="EMBL/GenBank/DDBJ databases">
        <authorList>
            <person name="Alioto T."/>
            <person name="Alioto T."/>
            <person name="Gomez Garrido J."/>
        </authorList>
    </citation>
    <scope>NUCLEOTIDE SEQUENCE [LARGE SCALE GENOMIC DNA]</scope>
</reference>